<comment type="caution">
    <text evidence="3">The sequence shown here is derived from an EMBL/GenBank/DDBJ whole genome shotgun (WGS) entry which is preliminary data.</text>
</comment>
<name>A0AAE1BR39_PETCI</name>
<keyword evidence="2" id="KW-1133">Transmembrane helix</keyword>
<feature type="transmembrane region" description="Helical" evidence="2">
    <location>
        <begin position="42"/>
        <end position="61"/>
    </location>
</feature>
<feature type="region of interest" description="Disordered" evidence="1">
    <location>
        <begin position="1"/>
        <end position="38"/>
    </location>
</feature>
<protein>
    <submittedName>
        <fullName evidence="3">Uncharacterized protein</fullName>
    </submittedName>
</protein>
<dbReference type="Proteomes" id="UP001286313">
    <property type="component" value="Unassembled WGS sequence"/>
</dbReference>
<reference evidence="3" key="1">
    <citation type="submission" date="2023-10" db="EMBL/GenBank/DDBJ databases">
        <title>Genome assemblies of two species of porcelain crab, Petrolisthes cinctipes and Petrolisthes manimaculis (Anomura: Porcellanidae).</title>
        <authorList>
            <person name="Angst P."/>
        </authorList>
    </citation>
    <scope>NUCLEOTIDE SEQUENCE</scope>
    <source>
        <strain evidence="3">PB745_01</strain>
        <tissue evidence="3">Gill</tissue>
    </source>
</reference>
<accession>A0AAE1BR39</accession>
<proteinExistence type="predicted"/>
<feature type="compositionally biased region" description="Basic and acidic residues" evidence="1">
    <location>
        <begin position="7"/>
        <end position="38"/>
    </location>
</feature>
<dbReference type="AlphaFoldDB" id="A0AAE1BR39"/>
<keyword evidence="4" id="KW-1185">Reference proteome</keyword>
<keyword evidence="2" id="KW-0472">Membrane</keyword>
<sequence>MVMMVTETDRERQEVERQLNRQRQEVNGDDGDRKTDRKRQELLFSASLLSTLLITTCITLPPSPPQITSYPSTIPLPPSPLQTTSYPSTTTSISPPHSPQQTTSYPSTTTYHHASPSFTTTNY</sequence>
<evidence type="ECO:0000313" key="4">
    <source>
        <dbReference type="Proteomes" id="UP001286313"/>
    </source>
</evidence>
<keyword evidence="2" id="KW-0812">Transmembrane</keyword>
<feature type="region of interest" description="Disordered" evidence="1">
    <location>
        <begin position="69"/>
        <end position="123"/>
    </location>
</feature>
<evidence type="ECO:0000256" key="2">
    <source>
        <dbReference type="SAM" id="Phobius"/>
    </source>
</evidence>
<feature type="compositionally biased region" description="Low complexity" evidence="1">
    <location>
        <begin position="81"/>
        <end position="113"/>
    </location>
</feature>
<evidence type="ECO:0000256" key="1">
    <source>
        <dbReference type="SAM" id="MobiDB-lite"/>
    </source>
</evidence>
<gene>
    <name evidence="3" type="ORF">Pcinc_038151</name>
</gene>
<organism evidence="3 4">
    <name type="scientific">Petrolisthes cinctipes</name>
    <name type="common">Flat porcelain crab</name>
    <dbReference type="NCBI Taxonomy" id="88211"/>
    <lineage>
        <taxon>Eukaryota</taxon>
        <taxon>Metazoa</taxon>
        <taxon>Ecdysozoa</taxon>
        <taxon>Arthropoda</taxon>
        <taxon>Crustacea</taxon>
        <taxon>Multicrustacea</taxon>
        <taxon>Malacostraca</taxon>
        <taxon>Eumalacostraca</taxon>
        <taxon>Eucarida</taxon>
        <taxon>Decapoda</taxon>
        <taxon>Pleocyemata</taxon>
        <taxon>Anomura</taxon>
        <taxon>Galatheoidea</taxon>
        <taxon>Porcellanidae</taxon>
        <taxon>Petrolisthes</taxon>
    </lineage>
</organism>
<evidence type="ECO:0000313" key="3">
    <source>
        <dbReference type="EMBL" id="KAK3855451.1"/>
    </source>
</evidence>
<dbReference type="EMBL" id="JAWQEG010006213">
    <property type="protein sequence ID" value="KAK3855451.1"/>
    <property type="molecule type" value="Genomic_DNA"/>
</dbReference>